<dbReference type="Gene3D" id="3.40.630.30">
    <property type="match status" value="1"/>
</dbReference>
<dbReference type="PANTHER" id="PTHR43305">
    <property type="entry name" value="FAMILY N-ACETYLTRANSFERASE, PUTATIVE (AFU_ORTHOLOGUE AFUA_2G01380)-RELATED"/>
    <property type="match status" value="1"/>
</dbReference>
<dbReference type="SUPFAM" id="SSF55729">
    <property type="entry name" value="Acyl-CoA N-acyltransferases (Nat)"/>
    <property type="match status" value="1"/>
</dbReference>
<protein>
    <recommendedName>
        <fullName evidence="3">Acetyltransferase</fullName>
    </recommendedName>
</protein>
<reference evidence="1 2" key="1">
    <citation type="submission" date="2015-09" db="EMBL/GenBank/DDBJ databases">
        <title>Draft genome sequence of Kouleothrix aurantiaca JCM 19913.</title>
        <authorList>
            <person name="Hemp J."/>
        </authorList>
    </citation>
    <scope>NUCLEOTIDE SEQUENCE [LARGE SCALE GENOMIC DNA]</scope>
    <source>
        <strain evidence="1 2">COM-B</strain>
    </source>
</reference>
<dbReference type="InterPro" id="IPR016181">
    <property type="entry name" value="Acyl_CoA_acyltransferase"/>
</dbReference>
<proteinExistence type="predicted"/>
<gene>
    <name evidence="1" type="ORF">SE17_25615</name>
</gene>
<name>A0A0P9FCY2_9CHLR</name>
<sequence>MKISIIVPHSAVQLNAVRDLMRSFTRWHRQSHPADLHLIDRYFDAAGFAAELAGLPGKYAPPDGQLLLARADGAAAGCVALRRIDANTCEMKRMFVY</sequence>
<evidence type="ECO:0008006" key="3">
    <source>
        <dbReference type="Google" id="ProtNLM"/>
    </source>
</evidence>
<dbReference type="PANTHER" id="PTHR43305:SF1">
    <property type="entry name" value="FAMILY N-ACETYLTRANSFERASE, PUTATIVE (AFU_ORTHOLOGUE AFUA_2G01380)-RELATED"/>
    <property type="match status" value="1"/>
</dbReference>
<dbReference type="Proteomes" id="UP000050509">
    <property type="component" value="Unassembled WGS sequence"/>
</dbReference>
<dbReference type="AlphaFoldDB" id="A0A0P9FCY2"/>
<dbReference type="EMBL" id="LJCR01001276">
    <property type="protein sequence ID" value="KPV50659.1"/>
    <property type="molecule type" value="Genomic_DNA"/>
</dbReference>
<feature type="non-terminal residue" evidence="1">
    <location>
        <position position="97"/>
    </location>
</feature>
<keyword evidence="2" id="KW-1185">Reference proteome</keyword>
<organism evidence="1 2">
    <name type="scientific">Kouleothrix aurantiaca</name>
    <dbReference type="NCBI Taxonomy" id="186479"/>
    <lineage>
        <taxon>Bacteria</taxon>
        <taxon>Bacillati</taxon>
        <taxon>Chloroflexota</taxon>
        <taxon>Chloroflexia</taxon>
        <taxon>Chloroflexales</taxon>
        <taxon>Roseiflexineae</taxon>
        <taxon>Roseiflexaceae</taxon>
        <taxon>Kouleothrix</taxon>
    </lineage>
</organism>
<comment type="caution">
    <text evidence="1">The sequence shown here is derived from an EMBL/GenBank/DDBJ whole genome shotgun (WGS) entry which is preliminary data.</text>
</comment>
<accession>A0A0P9FCY2</accession>
<evidence type="ECO:0000313" key="2">
    <source>
        <dbReference type="Proteomes" id="UP000050509"/>
    </source>
</evidence>
<dbReference type="InterPro" id="IPR052777">
    <property type="entry name" value="Acetyltransferase_Enz"/>
</dbReference>
<evidence type="ECO:0000313" key="1">
    <source>
        <dbReference type="EMBL" id="KPV50659.1"/>
    </source>
</evidence>